<dbReference type="EMBL" id="LC557103">
    <property type="protein sequence ID" value="BCI56261.1"/>
    <property type="molecule type" value="Genomic_DNA"/>
</dbReference>
<organism evidence="1">
    <name type="scientific">Ralstonia solanacearum</name>
    <name type="common">Pseudomonas solanacearum</name>
    <dbReference type="NCBI Taxonomy" id="305"/>
    <lineage>
        <taxon>Bacteria</taxon>
        <taxon>Pseudomonadati</taxon>
        <taxon>Pseudomonadota</taxon>
        <taxon>Betaproteobacteria</taxon>
        <taxon>Burkholderiales</taxon>
        <taxon>Burkholderiaceae</taxon>
        <taxon>Ralstonia</taxon>
        <taxon>Ralstonia solanacearum species complex</taxon>
    </lineage>
</organism>
<reference evidence="1" key="1">
    <citation type="submission" date="2020-06" db="EMBL/GenBank/DDBJ databases">
        <title>Comparative genome analysis of Ralstonia solanacearum.</title>
        <authorList>
            <person name="Iiyama K."/>
            <person name="Kodama S."/>
            <person name="Furuya N."/>
        </authorList>
    </citation>
    <scope>NUCLEOTIDE SEQUENCE</scope>
    <source>
        <strain evidence="1">MAFF 211472</strain>
    </source>
</reference>
<sequence length="188" mass="20584">MSTAPSWLIAHPVGVLTWLLHAEHSDERALFEHLLLRDDATRTDAQALARSTGQNRSTVARALFALVRSESLSVHVEPPTPFIYRKGGLACLQADLLELAQPGQKLLLANHEGFCLASVGCTRYEEFVLAAAAGSAKGTMHDHALHFANHRIHLMASRPIDGRNPALLQLGRRLLVFYGSPTYGDTRS</sequence>
<proteinExistence type="predicted"/>
<dbReference type="AlphaFoldDB" id="A0A8D5EXF7"/>
<name>A0A8D5EXF7_RALSL</name>
<protein>
    <submittedName>
        <fullName evidence="1">Uncharacterized protein</fullName>
    </submittedName>
</protein>
<evidence type="ECO:0000313" key="1">
    <source>
        <dbReference type="EMBL" id="BCI56261.1"/>
    </source>
</evidence>
<accession>A0A8D5EXF7</accession>